<keyword evidence="2" id="KW-1185">Reference proteome</keyword>
<dbReference type="EMBL" id="MU003766">
    <property type="protein sequence ID" value="KAF2726000.1"/>
    <property type="molecule type" value="Genomic_DNA"/>
</dbReference>
<dbReference type="AlphaFoldDB" id="A0A9P4UVB5"/>
<name>A0A9P4UVB5_9PEZI</name>
<protein>
    <submittedName>
        <fullName evidence="1">Uncharacterized protein</fullName>
    </submittedName>
</protein>
<reference evidence="1" key="1">
    <citation type="journal article" date="2020" name="Stud. Mycol.">
        <title>101 Dothideomycetes genomes: a test case for predicting lifestyles and emergence of pathogens.</title>
        <authorList>
            <person name="Haridas S."/>
            <person name="Albert R."/>
            <person name="Binder M."/>
            <person name="Bloem J."/>
            <person name="Labutti K."/>
            <person name="Salamov A."/>
            <person name="Andreopoulos B."/>
            <person name="Baker S."/>
            <person name="Barry K."/>
            <person name="Bills G."/>
            <person name="Bluhm B."/>
            <person name="Cannon C."/>
            <person name="Castanera R."/>
            <person name="Culley D."/>
            <person name="Daum C."/>
            <person name="Ezra D."/>
            <person name="Gonzalez J."/>
            <person name="Henrissat B."/>
            <person name="Kuo A."/>
            <person name="Liang C."/>
            <person name="Lipzen A."/>
            <person name="Lutzoni F."/>
            <person name="Magnuson J."/>
            <person name="Mondo S."/>
            <person name="Nolan M."/>
            <person name="Ohm R."/>
            <person name="Pangilinan J."/>
            <person name="Park H.-J."/>
            <person name="Ramirez L."/>
            <person name="Alfaro M."/>
            <person name="Sun H."/>
            <person name="Tritt A."/>
            <person name="Yoshinaga Y."/>
            <person name="Zwiers L.-H."/>
            <person name="Turgeon B."/>
            <person name="Goodwin S."/>
            <person name="Spatafora J."/>
            <person name="Crous P."/>
            <person name="Grigoriev I."/>
        </authorList>
    </citation>
    <scope>NUCLEOTIDE SEQUENCE</scope>
    <source>
        <strain evidence="1">CBS 116435</strain>
    </source>
</reference>
<evidence type="ECO:0000313" key="1">
    <source>
        <dbReference type="EMBL" id="KAF2726000.1"/>
    </source>
</evidence>
<dbReference type="Proteomes" id="UP000799441">
    <property type="component" value="Unassembled WGS sequence"/>
</dbReference>
<organism evidence="1 2">
    <name type="scientific">Polychaeton citri CBS 116435</name>
    <dbReference type="NCBI Taxonomy" id="1314669"/>
    <lineage>
        <taxon>Eukaryota</taxon>
        <taxon>Fungi</taxon>
        <taxon>Dikarya</taxon>
        <taxon>Ascomycota</taxon>
        <taxon>Pezizomycotina</taxon>
        <taxon>Dothideomycetes</taxon>
        <taxon>Dothideomycetidae</taxon>
        <taxon>Capnodiales</taxon>
        <taxon>Capnodiaceae</taxon>
        <taxon>Polychaeton</taxon>
    </lineage>
</organism>
<proteinExistence type="predicted"/>
<gene>
    <name evidence="1" type="ORF">K431DRAFT_299713</name>
</gene>
<evidence type="ECO:0000313" key="2">
    <source>
        <dbReference type="Proteomes" id="UP000799441"/>
    </source>
</evidence>
<comment type="caution">
    <text evidence="1">The sequence shown here is derived from an EMBL/GenBank/DDBJ whole genome shotgun (WGS) entry which is preliminary data.</text>
</comment>
<sequence length="202" mass="22525">MQNIKSIMVDQKFNTKNEAGNLIRSNVDIAALRCYNYGASTELPRELMTEGSWSKTLTSEISYVGYSVPGTAASAAVIDWMVENKSVDTPVPLSLAYVVNKLSSSPSLADNVHVIATAKGIGLRPYPADLILNTVHSIRHDSHMTAQEFKMIWELLPIDKAVNWQLEQMMLNDDEMHAAFEIETGKKSVRHGDWLNAHKHNN</sequence>
<accession>A0A9P4UVB5</accession>